<dbReference type="PANTHER" id="PTHR45622:SF76">
    <property type="entry name" value="HECT AND RLD DOMAIN CONTAINING E3 UBIQUITIN LIGASE 4, ISOFORM C"/>
    <property type="match status" value="1"/>
</dbReference>
<dbReference type="Gene3D" id="3.90.1750.10">
    <property type="entry name" value="Hect, E3 ligase catalytic domains"/>
    <property type="match status" value="1"/>
</dbReference>
<dbReference type="CDD" id="cd00078">
    <property type="entry name" value="HECTc"/>
    <property type="match status" value="1"/>
</dbReference>
<dbReference type="PROSITE" id="PS50012">
    <property type="entry name" value="RCC1_3"/>
    <property type="match status" value="2"/>
</dbReference>
<keyword evidence="2" id="KW-0963">Cytoplasm</keyword>
<evidence type="ECO:0000256" key="3">
    <source>
        <dbReference type="ARBA" id="ARBA00022679"/>
    </source>
</evidence>
<dbReference type="FunFam" id="3.30.2160.10:FF:000004">
    <property type="entry name" value="probable E3 ubiquitin-protein ligase HERC4 isoform X1"/>
    <property type="match status" value="1"/>
</dbReference>
<dbReference type="Pfam" id="PF00632">
    <property type="entry name" value="HECT"/>
    <property type="match status" value="1"/>
</dbReference>
<dbReference type="EMBL" id="QKKF02020956">
    <property type="protein sequence ID" value="RZF38960.1"/>
    <property type="molecule type" value="Genomic_DNA"/>
</dbReference>
<dbReference type="AlphaFoldDB" id="A0A482X0W0"/>
<dbReference type="GO" id="GO:0009966">
    <property type="term" value="P:regulation of signal transduction"/>
    <property type="evidence" value="ECO:0007669"/>
    <property type="project" value="UniProtKB-ARBA"/>
</dbReference>
<evidence type="ECO:0000256" key="6">
    <source>
        <dbReference type="PROSITE-ProRule" id="PRU00104"/>
    </source>
</evidence>
<dbReference type="FunFam" id="3.30.2410.10:FF:000003">
    <property type="entry name" value="probable E3 ubiquitin-protein ligase HERC4 isoform X1"/>
    <property type="match status" value="1"/>
</dbReference>
<keyword evidence="5 6" id="KW-0833">Ubl conjugation pathway</keyword>
<sequence>MLESRFLCLDIHREIHGHRQDGGVFTCGAGQYGQLGHGSLSNEILPRKVLELMGSTVTQISCGRRHTLAFVPSRGRVYAFGLGGAGQLGTRAVLNSNTPQVVLGPWLSPSGVAVVQSATLIDNDYVIRRIFAGGDQCFVTVRNQKENIPPEDFRVFQADSQISALTIDRIIECQNLQPDSHVPDDLITYLETVMGSVACLNGSFLLPETESFSPLDDHGLDMEQAKECFEAISRIEHQSVNDIINEYVIDRIMKSLHPSTTDVETLRIYLILPLFHQFVNAKNSCRLQGPFGTALLNLKPEATKIVGLWYRRMTADYFERLIRIYQNVLLLHLQPPHNSDKNNVHWNDNMEIALEVLNRLNQLNQLTQNKNMKKHENFVGLKVPHDTFYLHELTERVDLRVDYVRWALEKQRHLQAKRYFCNYPFLFDAEAKLSILQTDQSLQMQSAMHEAATQAFTQYLLTQIINPSASQFLELHVTRTNIVNDTLQGLACSSEKDYKKPLKVTFVGEEAEDAGGVRKEFFMLLLKEILDPKYGMFRSYEETNTIWFSESSFEDEAMYYLIGLLCGLVIYNFTIISLPFPLALYKKLLGEPVTLQDVTDLSPVMAKSLQDLLDYNAPDVEEVFCLNFEMTREIFGEIKSYELKPGGKTIPVTNDNKQEYVDLYVDFILNSSVQRHYRAFHNAFHKVCGGHVLKLFHARELMAVIVGNECYDWDEFESSASYKGGYTSSDPTIRLFWEVFHEMSQEDKRKFLLFLTGSDRVPIQGMKGIKIIIQPTGDTAYLPVAHTCFNLLDLPRYGTKEKLRYKLLQAIQQNVGFSLI</sequence>
<dbReference type="Gene3D" id="2.130.10.30">
    <property type="entry name" value="Regulator of chromosome condensation 1/beta-lactamase-inhibitor protein II"/>
    <property type="match status" value="1"/>
</dbReference>
<dbReference type="GO" id="GO:0061630">
    <property type="term" value="F:ubiquitin protein ligase activity"/>
    <property type="evidence" value="ECO:0007669"/>
    <property type="project" value="TreeGrafter"/>
</dbReference>
<evidence type="ECO:0000256" key="1">
    <source>
        <dbReference type="ARBA" id="ARBA00004496"/>
    </source>
</evidence>
<feature type="repeat" description="RCC1" evidence="7">
    <location>
        <begin position="22"/>
        <end position="73"/>
    </location>
</feature>
<accession>A0A482X0W0</accession>
<dbReference type="InterPro" id="IPR000569">
    <property type="entry name" value="HECT_dom"/>
</dbReference>
<comment type="caution">
    <text evidence="9">The sequence shown here is derived from an EMBL/GenBank/DDBJ whole genome shotgun (WGS) entry which is preliminary data.</text>
</comment>
<dbReference type="GO" id="GO:0016567">
    <property type="term" value="P:protein ubiquitination"/>
    <property type="evidence" value="ECO:0007669"/>
    <property type="project" value="TreeGrafter"/>
</dbReference>
<name>A0A482X0W0_LAOST</name>
<protein>
    <recommendedName>
        <fullName evidence="8">HECT domain-containing protein</fullName>
    </recommendedName>
</protein>
<feature type="repeat" description="RCC1" evidence="7">
    <location>
        <begin position="75"/>
        <end position="143"/>
    </location>
</feature>
<dbReference type="InterPro" id="IPR009091">
    <property type="entry name" value="RCC1/BLIP-II"/>
</dbReference>
<gene>
    <name evidence="9" type="ORF">LSTR_LSTR003703</name>
</gene>
<dbReference type="Gene3D" id="3.30.2410.10">
    <property type="entry name" value="Hect, E3 ligase catalytic domain"/>
    <property type="match status" value="1"/>
</dbReference>
<dbReference type="Pfam" id="PF00415">
    <property type="entry name" value="RCC1"/>
    <property type="match status" value="1"/>
</dbReference>
<evidence type="ECO:0000256" key="4">
    <source>
        <dbReference type="ARBA" id="ARBA00022737"/>
    </source>
</evidence>
<dbReference type="SMART" id="SM00119">
    <property type="entry name" value="HECTc"/>
    <property type="match status" value="1"/>
</dbReference>
<dbReference type="InterPro" id="IPR051709">
    <property type="entry name" value="Ub-ligase/GTPase-reg"/>
</dbReference>
<dbReference type="SUPFAM" id="SSF50985">
    <property type="entry name" value="RCC1/BLIP-II"/>
    <property type="match status" value="1"/>
</dbReference>
<dbReference type="PANTHER" id="PTHR45622">
    <property type="entry name" value="UBIQUITIN-PROTEIN LIGASE E3A-RELATED"/>
    <property type="match status" value="1"/>
</dbReference>
<dbReference type="Gene3D" id="3.30.2160.10">
    <property type="entry name" value="Hect, E3 ligase catalytic domain"/>
    <property type="match status" value="1"/>
</dbReference>
<dbReference type="FunCoup" id="A0A482X0W0">
    <property type="interactions" value="1745"/>
</dbReference>
<dbReference type="SUPFAM" id="SSF56204">
    <property type="entry name" value="Hect, E3 ligase catalytic domain"/>
    <property type="match status" value="1"/>
</dbReference>
<feature type="domain" description="HECT" evidence="8">
    <location>
        <begin position="494"/>
        <end position="820"/>
    </location>
</feature>
<evidence type="ECO:0000256" key="2">
    <source>
        <dbReference type="ARBA" id="ARBA00022490"/>
    </source>
</evidence>
<organism evidence="9 10">
    <name type="scientific">Laodelphax striatellus</name>
    <name type="common">Small brown planthopper</name>
    <name type="synonym">Delphax striatella</name>
    <dbReference type="NCBI Taxonomy" id="195883"/>
    <lineage>
        <taxon>Eukaryota</taxon>
        <taxon>Metazoa</taxon>
        <taxon>Ecdysozoa</taxon>
        <taxon>Arthropoda</taxon>
        <taxon>Hexapoda</taxon>
        <taxon>Insecta</taxon>
        <taxon>Pterygota</taxon>
        <taxon>Neoptera</taxon>
        <taxon>Paraneoptera</taxon>
        <taxon>Hemiptera</taxon>
        <taxon>Auchenorrhyncha</taxon>
        <taxon>Fulgoroidea</taxon>
        <taxon>Delphacidae</taxon>
        <taxon>Criomorphinae</taxon>
        <taxon>Laodelphax</taxon>
    </lineage>
</organism>
<dbReference type="Proteomes" id="UP000291343">
    <property type="component" value="Unassembled WGS sequence"/>
</dbReference>
<evidence type="ECO:0000313" key="9">
    <source>
        <dbReference type="EMBL" id="RZF38960.1"/>
    </source>
</evidence>
<dbReference type="OrthoDB" id="5981550at2759"/>
<dbReference type="STRING" id="195883.A0A482X0W0"/>
<keyword evidence="10" id="KW-1185">Reference proteome</keyword>
<reference evidence="9 10" key="1">
    <citation type="journal article" date="2017" name="Gigascience">
        <title>Genome sequence of the small brown planthopper, Laodelphax striatellus.</title>
        <authorList>
            <person name="Zhu J."/>
            <person name="Jiang F."/>
            <person name="Wang X."/>
            <person name="Yang P."/>
            <person name="Bao Y."/>
            <person name="Zhao W."/>
            <person name="Wang W."/>
            <person name="Lu H."/>
            <person name="Wang Q."/>
            <person name="Cui N."/>
            <person name="Li J."/>
            <person name="Chen X."/>
            <person name="Luo L."/>
            <person name="Yu J."/>
            <person name="Kang L."/>
            <person name="Cui F."/>
        </authorList>
    </citation>
    <scope>NUCLEOTIDE SEQUENCE [LARGE SCALE GENOMIC DNA]</scope>
    <source>
        <strain evidence="9">Lst14</strain>
    </source>
</reference>
<comment type="subcellular location">
    <subcellularLocation>
        <location evidence="1">Cytoplasm</location>
    </subcellularLocation>
</comment>
<dbReference type="GO" id="GO:0005737">
    <property type="term" value="C:cytoplasm"/>
    <property type="evidence" value="ECO:0007669"/>
    <property type="project" value="UniProtKB-SubCell"/>
</dbReference>
<evidence type="ECO:0000259" key="8">
    <source>
        <dbReference type="PROSITE" id="PS50237"/>
    </source>
</evidence>
<dbReference type="InterPro" id="IPR035983">
    <property type="entry name" value="Hect_E3_ubiquitin_ligase"/>
</dbReference>
<keyword evidence="4" id="KW-0677">Repeat</keyword>
<feature type="active site" description="Glycyl thioester intermediate" evidence="6">
    <location>
        <position position="788"/>
    </location>
</feature>
<dbReference type="InterPro" id="IPR000408">
    <property type="entry name" value="Reg_chr_condens"/>
</dbReference>
<dbReference type="GO" id="GO:0006511">
    <property type="term" value="P:ubiquitin-dependent protein catabolic process"/>
    <property type="evidence" value="ECO:0007669"/>
    <property type="project" value="TreeGrafter"/>
</dbReference>
<proteinExistence type="predicted"/>
<evidence type="ECO:0000256" key="5">
    <source>
        <dbReference type="ARBA" id="ARBA00022786"/>
    </source>
</evidence>
<keyword evidence="3" id="KW-0808">Transferase</keyword>
<evidence type="ECO:0000256" key="7">
    <source>
        <dbReference type="PROSITE-ProRule" id="PRU00235"/>
    </source>
</evidence>
<dbReference type="PROSITE" id="PS50237">
    <property type="entry name" value="HECT"/>
    <property type="match status" value="1"/>
</dbReference>
<dbReference type="InParanoid" id="A0A482X0W0"/>
<evidence type="ECO:0000313" key="10">
    <source>
        <dbReference type="Proteomes" id="UP000291343"/>
    </source>
</evidence>
<dbReference type="SMR" id="A0A482X0W0"/>